<accession>A0A7J5Y3J1</accession>
<name>A0A7J5Y3J1_DISMA</name>
<dbReference type="GO" id="GO:0005886">
    <property type="term" value="C:plasma membrane"/>
    <property type="evidence" value="ECO:0007669"/>
    <property type="project" value="UniProtKB-SubCell"/>
</dbReference>
<dbReference type="SUPFAM" id="SSF52540">
    <property type="entry name" value="P-loop containing nucleoside triphosphate hydrolases"/>
    <property type="match status" value="1"/>
</dbReference>
<evidence type="ECO:0000256" key="5">
    <source>
        <dbReference type="ARBA" id="ARBA00022741"/>
    </source>
</evidence>
<dbReference type="PROSITE" id="PS51420">
    <property type="entry name" value="RHO"/>
    <property type="match status" value="1"/>
</dbReference>
<dbReference type="PROSITE" id="PS51421">
    <property type="entry name" value="RAS"/>
    <property type="match status" value="1"/>
</dbReference>
<evidence type="ECO:0000313" key="10">
    <source>
        <dbReference type="EMBL" id="KAF3842908.1"/>
    </source>
</evidence>
<dbReference type="CDD" id="cd04145">
    <property type="entry name" value="M_R_Ras_like"/>
    <property type="match status" value="1"/>
</dbReference>
<dbReference type="SMART" id="SM00174">
    <property type="entry name" value="RHO"/>
    <property type="match status" value="1"/>
</dbReference>
<comment type="caution">
    <text evidence="10">The sequence shown here is derived from an EMBL/GenBank/DDBJ whole genome shotgun (WGS) entry which is preliminary data.</text>
</comment>
<organism evidence="10 11">
    <name type="scientific">Dissostichus mawsoni</name>
    <name type="common">Antarctic cod</name>
    <dbReference type="NCBI Taxonomy" id="36200"/>
    <lineage>
        <taxon>Eukaryota</taxon>
        <taxon>Metazoa</taxon>
        <taxon>Chordata</taxon>
        <taxon>Craniata</taxon>
        <taxon>Vertebrata</taxon>
        <taxon>Euteleostomi</taxon>
        <taxon>Actinopterygii</taxon>
        <taxon>Neopterygii</taxon>
        <taxon>Teleostei</taxon>
        <taxon>Neoteleostei</taxon>
        <taxon>Acanthomorphata</taxon>
        <taxon>Eupercaria</taxon>
        <taxon>Perciformes</taxon>
        <taxon>Notothenioidei</taxon>
        <taxon>Nototheniidae</taxon>
        <taxon>Dissostichus</taxon>
    </lineage>
</organism>
<evidence type="ECO:0000256" key="2">
    <source>
        <dbReference type="ARBA" id="ARBA00008344"/>
    </source>
</evidence>
<sequence>VGSTLPSVAKGRRWFEAEKEGDEEEYVGVRTSLCAHYSETHIGVSPQLPPSLILLTFPTTVEVAMATSALPSDNLPTYKLVVVGDGGVGKSALTIQFFQKIFVPDYDPTIEDSYLKHTEIDGQWAILDVLDTAGQEEFSAMREQYMRTGDGFLIVFSVTDKASFEHVDRFHQLILRVKDREAFPMVLVANKVDLVHLRKITTDQGQEMAAKHNITYIETSAKDPPMNVDKAFHELVRVIRTTGARAKPEEEKEDEMESRTFSGYPQVPLRHIVTSLVLLPFVTPTHTSTRTPTYLWMSGNSPAVVNYWSTKGRGMPGRRSESQNVGLFTKPLNERCALSPQCMRVPDLDRKLNSPPAPFLVFFGALNGS</sequence>
<keyword evidence="11" id="KW-1185">Reference proteome</keyword>
<proteinExistence type="inferred from homology"/>
<dbReference type="NCBIfam" id="TIGR00231">
    <property type="entry name" value="small_GTP"/>
    <property type="match status" value="1"/>
</dbReference>
<evidence type="ECO:0000256" key="1">
    <source>
        <dbReference type="ARBA" id="ARBA00004193"/>
    </source>
</evidence>
<dbReference type="GO" id="GO:0003924">
    <property type="term" value="F:GTPase activity"/>
    <property type="evidence" value="ECO:0007669"/>
    <property type="project" value="InterPro"/>
</dbReference>
<keyword evidence="3" id="KW-1003">Cell membrane</keyword>
<evidence type="ECO:0008006" key="12">
    <source>
        <dbReference type="Google" id="ProtNLM"/>
    </source>
</evidence>
<evidence type="ECO:0000256" key="9">
    <source>
        <dbReference type="ARBA" id="ARBA00023289"/>
    </source>
</evidence>
<dbReference type="FunFam" id="3.40.50.300:FF:000080">
    <property type="entry name" value="Ras-like GTPase Ras1"/>
    <property type="match status" value="1"/>
</dbReference>
<gene>
    <name evidence="10" type="ORF">F7725_001757</name>
</gene>
<evidence type="ECO:0000313" key="11">
    <source>
        <dbReference type="Proteomes" id="UP000518266"/>
    </source>
</evidence>
<protein>
    <recommendedName>
        <fullName evidence="12">Small monomeric GTPase</fullName>
    </recommendedName>
</protein>
<keyword evidence="4" id="KW-0488">Methylation</keyword>
<comment type="similarity">
    <text evidence="2">Belongs to the small GTPase superfamily. Ras family.</text>
</comment>
<dbReference type="SMART" id="SM00175">
    <property type="entry name" value="RAB"/>
    <property type="match status" value="1"/>
</dbReference>
<evidence type="ECO:0000256" key="6">
    <source>
        <dbReference type="ARBA" id="ARBA00023134"/>
    </source>
</evidence>
<evidence type="ECO:0000256" key="4">
    <source>
        <dbReference type="ARBA" id="ARBA00022481"/>
    </source>
</evidence>
<keyword evidence="9" id="KW-0636">Prenylation</keyword>
<dbReference type="OrthoDB" id="5976022at2759"/>
<dbReference type="GO" id="GO:0007165">
    <property type="term" value="P:signal transduction"/>
    <property type="evidence" value="ECO:0007669"/>
    <property type="project" value="InterPro"/>
</dbReference>
<dbReference type="InterPro" id="IPR005225">
    <property type="entry name" value="Small_GTP-bd"/>
</dbReference>
<reference evidence="10 11" key="1">
    <citation type="submission" date="2020-03" db="EMBL/GenBank/DDBJ databases">
        <title>Dissostichus mawsoni Genome sequencing and assembly.</title>
        <authorList>
            <person name="Park H."/>
        </authorList>
    </citation>
    <scope>NUCLEOTIDE SEQUENCE [LARGE SCALE GENOMIC DNA]</scope>
    <source>
        <strain evidence="10">DM0001</strain>
        <tissue evidence="10">Muscle</tissue>
    </source>
</reference>
<dbReference type="EMBL" id="JAAKFY010000018">
    <property type="protein sequence ID" value="KAF3842908.1"/>
    <property type="molecule type" value="Genomic_DNA"/>
</dbReference>
<dbReference type="InterPro" id="IPR001806">
    <property type="entry name" value="Small_GTPase"/>
</dbReference>
<keyword evidence="7" id="KW-0472">Membrane</keyword>
<dbReference type="Proteomes" id="UP000518266">
    <property type="component" value="Unassembled WGS sequence"/>
</dbReference>
<dbReference type="SMART" id="SM00173">
    <property type="entry name" value="RAS"/>
    <property type="match status" value="1"/>
</dbReference>
<keyword evidence="5" id="KW-0547">Nucleotide-binding</keyword>
<dbReference type="AlphaFoldDB" id="A0A7J5Y3J1"/>
<evidence type="ECO:0000256" key="7">
    <source>
        <dbReference type="ARBA" id="ARBA00023136"/>
    </source>
</evidence>
<evidence type="ECO:0000256" key="8">
    <source>
        <dbReference type="ARBA" id="ARBA00023288"/>
    </source>
</evidence>
<dbReference type="InterPro" id="IPR027417">
    <property type="entry name" value="P-loop_NTPase"/>
</dbReference>
<comment type="subcellular location">
    <subcellularLocation>
        <location evidence="1">Cell membrane</location>
        <topology evidence="1">Lipid-anchor</topology>
    </subcellularLocation>
</comment>
<keyword evidence="8" id="KW-0449">Lipoprotein</keyword>
<dbReference type="PANTHER" id="PTHR24070">
    <property type="entry name" value="RAS, DI-RAS, AND RHEB FAMILY MEMBERS OF SMALL GTPASE SUPERFAMILY"/>
    <property type="match status" value="1"/>
</dbReference>
<dbReference type="PRINTS" id="PR00449">
    <property type="entry name" value="RASTRNSFRMNG"/>
</dbReference>
<dbReference type="Gene3D" id="3.40.50.300">
    <property type="entry name" value="P-loop containing nucleotide triphosphate hydrolases"/>
    <property type="match status" value="1"/>
</dbReference>
<dbReference type="SMART" id="SM00176">
    <property type="entry name" value="RAN"/>
    <property type="match status" value="1"/>
</dbReference>
<feature type="non-terminal residue" evidence="10">
    <location>
        <position position="369"/>
    </location>
</feature>
<evidence type="ECO:0000256" key="3">
    <source>
        <dbReference type="ARBA" id="ARBA00022475"/>
    </source>
</evidence>
<keyword evidence="6" id="KW-0342">GTP-binding</keyword>
<dbReference type="Pfam" id="PF00071">
    <property type="entry name" value="Ras"/>
    <property type="match status" value="1"/>
</dbReference>
<dbReference type="GO" id="GO:0005525">
    <property type="term" value="F:GTP binding"/>
    <property type="evidence" value="ECO:0007669"/>
    <property type="project" value="UniProtKB-KW"/>
</dbReference>
<dbReference type="InterPro" id="IPR020849">
    <property type="entry name" value="Small_GTPase_Ras-type"/>
</dbReference>
<dbReference type="PROSITE" id="PS51419">
    <property type="entry name" value="RAB"/>
    <property type="match status" value="1"/>
</dbReference>